<dbReference type="InterPro" id="IPR006311">
    <property type="entry name" value="TAT_signal"/>
</dbReference>
<dbReference type="Pfam" id="PF10647">
    <property type="entry name" value="Gmad1"/>
    <property type="match status" value="1"/>
</dbReference>
<accession>A0A9D2RN11</accession>
<sequence length="566" mass="59339">MRPVRRDVLRVAGAAAVLGLGSACARIPVESPIDARALDGRAQPGAPYVRALPPASDATAEEVVAGFVQAGVGPEDDFAMAREYLAAPAREQWDPHAQVTIYSGSQELEVEVSDDGEATLVVRAVAMLDDRGARSLLSGPTSREITVGLEQVDDQWRLTSVPDGIFLSEAAFETLYAPARLYFLDPRREHLVPDHRWFSLKRGAPGLLEGLIAGPADYLAPAVHSEVPSTSGVTDAVITTAPDGTVQVTVPQAVAALPAAPRALALAQLENSLRSFQPLSGVRLVWEGAEGSPADEVGLERALPGHRPIAAGPTGVISLADISGSDPAQLVPDLVDIELGSPVIAQDGVLAAALTSGDSTVVLASSDGSIALREAATGGQFVPPRIDDAGYVWTSTRESSGVLLALSGADPEHDAKIDAPWLSGRRILALDIAADATRMVVLSADTGGARLDLCAVRRDENGVPSALTEPIAMRPSLEDVTQASWYDEVAVLVLGEDSSSGEQRAQIVDFASDRDPLPPLKTSTERIAGTVVADTIWASTSDGTLLRSDGDAWTTVDVDATDPWFY</sequence>
<dbReference type="Proteomes" id="UP000823823">
    <property type="component" value="Unassembled WGS sequence"/>
</dbReference>
<dbReference type="EMBL" id="DWZH01000037">
    <property type="protein sequence ID" value="HJB09859.1"/>
    <property type="molecule type" value="Genomic_DNA"/>
</dbReference>
<evidence type="ECO:0000313" key="2">
    <source>
        <dbReference type="EMBL" id="HJB09859.1"/>
    </source>
</evidence>
<evidence type="ECO:0000259" key="1">
    <source>
        <dbReference type="SMART" id="SM00909"/>
    </source>
</evidence>
<gene>
    <name evidence="2" type="ORF">H9786_04910</name>
</gene>
<comment type="caution">
    <text evidence="2">The sequence shown here is derived from an EMBL/GenBank/DDBJ whole genome shotgun (WGS) entry which is preliminary data.</text>
</comment>
<dbReference type="SMART" id="SM00909">
    <property type="entry name" value="Germane"/>
    <property type="match status" value="1"/>
</dbReference>
<dbReference type="InterPro" id="IPR019606">
    <property type="entry name" value="GerMN"/>
</dbReference>
<reference evidence="2" key="2">
    <citation type="submission" date="2021-04" db="EMBL/GenBank/DDBJ databases">
        <authorList>
            <person name="Gilroy R."/>
        </authorList>
    </citation>
    <scope>NUCLEOTIDE SEQUENCE</scope>
    <source>
        <strain evidence="2">ChiHjej13B12-24818</strain>
    </source>
</reference>
<dbReference type="InterPro" id="IPR059026">
    <property type="entry name" value="LpqB_N"/>
</dbReference>
<dbReference type="Pfam" id="PF10646">
    <property type="entry name" value="Germane"/>
    <property type="match status" value="1"/>
</dbReference>
<name>A0A9D2RN11_9MICO</name>
<dbReference type="PROSITE" id="PS51318">
    <property type="entry name" value="TAT"/>
    <property type="match status" value="1"/>
</dbReference>
<dbReference type="AlphaFoldDB" id="A0A9D2RN11"/>
<organism evidence="2 3">
    <name type="scientific">Candidatus Brachybacterium merdavium</name>
    <dbReference type="NCBI Taxonomy" id="2838513"/>
    <lineage>
        <taxon>Bacteria</taxon>
        <taxon>Bacillati</taxon>
        <taxon>Actinomycetota</taxon>
        <taxon>Actinomycetes</taxon>
        <taxon>Micrococcales</taxon>
        <taxon>Dermabacteraceae</taxon>
        <taxon>Brachybacterium</taxon>
    </lineage>
</organism>
<reference evidence="2" key="1">
    <citation type="journal article" date="2021" name="PeerJ">
        <title>Extensive microbial diversity within the chicken gut microbiome revealed by metagenomics and culture.</title>
        <authorList>
            <person name="Gilroy R."/>
            <person name="Ravi A."/>
            <person name="Getino M."/>
            <person name="Pursley I."/>
            <person name="Horton D.L."/>
            <person name="Alikhan N.F."/>
            <person name="Baker D."/>
            <person name="Gharbi K."/>
            <person name="Hall N."/>
            <person name="Watson M."/>
            <person name="Adriaenssens E.M."/>
            <person name="Foster-Nyarko E."/>
            <person name="Jarju S."/>
            <person name="Secka A."/>
            <person name="Antonio M."/>
            <person name="Oren A."/>
            <person name="Chaudhuri R.R."/>
            <person name="La Ragione R."/>
            <person name="Hildebrand F."/>
            <person name="Pallen M.J."/>
        </authorList>
    </citation>
    <scope>NUCLEOTIDE SEQUENCE</scope>
    <source>
        <strain evidence="2">ChiHjej13B12-24818</strain>
    </source>
</reference>
<proteinExistence type="predicted"/>
<evidence type="ECO:0000313" key="3">
    <source>
        <dbReference type="Proteomes" id="UP000823823"/>
    </source>
</evidence>
<feature type="domain" description="GerMN" evidence="1">
    <location>
        <begin position="204"/>
        <end position="295"/>
    </location>
</feature>
<protein>
    <submittedName>
        <fullName evidence="2">GerMN domain-containing protein</fullName>
    </submittedName>
</protein>
<dbReference type="SUPFAM" id="SSF69322">
    <property type="entry name" value="Tricorn protease domain 2"/>
    <property type="match status" value="1"/>
</dbReference>
<dbReference type="InterPro" id="IPR018910">
    <property type="entry name" value="LpqB_C"/>
</dbReference>
<dbReference type="Pfam" id="PF25976">
    <property type="entry name" value="LpqB_N"/>
    <property type="match status" value="1"/>
</dbReference>
<dbReference type="PROSITE" id="PS51257">
    <property type="entry name" value="PROKAR_LIPOPROTEIN"/>
    <property type="match status" value="1"/>
</dbReference>